<accession>W8VRQ7</accession>
<evidence type="ECO:0000313" key="2">
    <source>
        <dbReference type="EMBL" id="BAO56424.1"/>
    </source>
</evidence>
<sequence>MERKFERKTEDQPLGKLGDRSKPKDFDLEKESINKKNKEKEK</sequence>
<dbReference type="Proteomes" id="UP000031760">
    <property type="component" value="Chromosome"/>
</dbReference>
<feature type="region of interest" description="Disordered" evidence="1">
    <location>
        <begin position="1"/>
        <end position="42"/>
    </location>
</feature>
<evidence type="ECO:0000313" key="3">
    <source>
        <dbReference type="Proteomes" id="UP000031760"/>
    </source>
</evidence>
<proteinExistence type="predicted"/>
<reference evidence="2 3" key="1">
    <citation type="journal article" date="2014" name="Proc. Natl. Acad. Sci. U.S.A.">
        <title>Functional characterization of flavobacteria rhodopsins reveals a unique class of light-driven chloride pump in bacteria.</title>
        <authorList>
            <person name="Yoshizawa S."/>
            <person name="Kumagai Y."/>
            <person name="Kim H."/>
            <person name="Ogura Y."/>
            <person name="Hayashi T."/>
            <person name="Iwasaki W."/>
            <person name="DeLong E.F."/>
            <person name="Kogure K."/>
        </authorList>
    </citation>
    <scope>NUCLEOTIDE SEQUENCE [LARGE SCALE GENOMIC DNA]</scope>
    <source>
        <strain evidence="2 3">S1-08</strain>
    </source>
</reference>
<dbReference type="RefSeq" id="WP_262491890.1">
    <property type="nucleotide sequence ID" value="NZ_AP014548.1"/>
</dbReference>
<name>W8VRQ7_9FLAO</name>
<protein>
    <submittedName>
        <fullName evidence="2">Uncharacterized protein</fullName>
    </submittedName>
</protein>
<dbReference type="AlphaFoldDB" id="W8VRQ7"/>
<gene>
    <name evidence="2" type="ORF">NMS_2415</name>
</gene>
<dbReference type="STRING" id="1454201.NMS_2415"/>
<dbReference type="EMBL" id="AP014548">
    <property type="protein sequence ID" value="BAO56424.1"/>
    <property type="molecule type" value="Genomic_DNA"/>
</dbReference>
<dbReference type="KEGG" id="nmf:NMS_2415"/>
<organism evidence="2 3">
    <name type="scientific">Nonlabens marinus S1-08</name>
    <dbReference type="NCBI Taxonomy" id="1454201"/>
    <lineage>
        <taxon>Bacteria</taxon>
        <taxon>Pseudomonadati</taxon>
        <taxon>Bacteroidota</taxon>
        <taxon>Flavobacteriia</taxon>
        <taxon>Flavobacteriales</taxon>
        <taxon>Flavobacteriaceae</taxon>
        <taxon>Nonlabens</taxon>
    </lineage>
</organism>
<dbReference type="HOGENOM" id="CLU_218748_0_0_10"/>
<evidence type="ECO:0000256" key="1">
    <source>
        <dbReference type="SAM" id="MobiDB-lite"/>
    </source>
</evidence>
<keyword evidence="3" id="KW-1185">Reference proteome</keyword>